<evidence type="ECO:0000256" key="4">
    <source>
        <dbReference type="ARBA" id="ARBA00022833"/>
    </source>
</evidence>
<dbReference type="Gene3D" id="3.40.50.620">
    <property type="entry name" value="HUPs"/>
    <property type="match status" value="1"/>
</dbReference>
<evidence type="ECO:0000256" key="7">
    <source>
        <dbReference type="RuleBase" id="RU363037"/>
    </source>
</evidence>
<keyword evidence="6 7" id="KW-0030">Aminoacyl-tRNA synthetase</keyword>
<dbReference type="GO" id="GO:0016874">
    <property type="term" value="F:ligase activity"/>
    <property type="evidence" value="ECO:0007669"/>
    <property type="project" value="UniProtKB-KW"/>
</dbReference>
<accession>A0ABT4XRM4</accession>
<evidence type="ECO:0000256" key="3">
    <source>
        <dbReference type="ARBA" id="ARBA00022741"/>
    </source>
</evidence>
<dbReference type="PROSITE" id="PS00178">
    <property type="entry name" value="AA_TRNA_LIGASE_I"/>
    <property type="match status" value="1"/>
</dbReference>
<dbReference type="EMBL" id="JAQIOY010000002">
    <property type="protein sequence ID" value="MDA7424598.1"/>
    <property type="molecule type" value="Genomic_DNA"/>
</dbReference>
<dbReference type="InterPro" id="IPR049940">
    <property type="entry name" value="GluQ/Sye"/>
</dbReference>
<comment type="caution">
    <text evidence="9">The sequence shown here is derived from an EMBL/GenBank/DDBJ whole genome shotgun (WGS) entry which is preliminary data.</text>
</comment>
<evidence type="ECO:0000256" key="1">
    <source>
        <dbReference type="ARBA" id="ARBA00022598"/>
    </source>
</evidence>
<dbReference type="NCBIfam" id="NF004315">
    <property type="entry name" value="PRK05710.1-4"/>
    <property type="match status" value="1"/>
</dbReference>
<proteinExistence type="inferred from homology"/>
<keyword evidence="1 7" id="KW-0436">Ligase</keyword>
<dbReference type="PRINTS" id="PR00987">
    <property type="entry name" value="TRNASYNTHGLU"/>
</dbReference>
<feature type="domain" description="Glutamyl/glutaminyl-tRNA synthetase class Ib catalytic" evidence="8">
    <location>
        <begin position="4"/>
        <end position="276"/>
    </location>
</feature>
<evidence type="ECO:0000313" key="9">
    <source>
        <dbReference type="EMBL" id="MDA7424598.1"/>
    </source>
</evidence>
<reference evidence="9 10" key="1">
    <citation type="submission" date="2023-01" db="EMBL/GenBank/DDBJ databases">
        <title>Thalassococcus onchidii sp. nov., isolated from a marine invertebrate from the South China Sea.</title>
        <authorList>
            <person name="Xu S."/>
            <person name="Liu Z."/>
            <person name="Xu Y."/>
        </authorList>
    </citation>
    <scope>NUCLEOTIDE SEQUENCE [LARGE SCALE GENOMIC DNA]</scope>
    <source>
        <strain evidence="9 10">KCTC 32084</strain>
    </source>
</reference>
<dbReference type="Proteomes" id="UP001210720">
    <property type="component" value="Unassembled WGS sequence"/>
</dbReference>
<sequence>MTFTTRFAPSPTGPLHLGHAYSALLAHGMARAAGGRFLLRIDDLDQSRARAHWENQIYDDLRWLGITWDGPVRRQSDHFDDYRHALERLSRKGAVYPCSCKRRDIEAAASAQQEGVPSHGPDGPIYPGTCRHRRFEDRQSGDALRLNLDMACGAKMPSFHETGPDHTGDHQITGQYLKSCVGDPVLARPGMAASYNFSVVLDDAATEITHVVRGEDLFTASYIQCFFQWDMGLPAVTYHHHRLIRDESGKRLAKRDDARAIATYRADGATPQDVRRLVGL</sequence>
<dbReference type="PANTHER" id="PTHR43311:SF1">
    <property type="entry name" value="GLUTAMYL-Q TRNA(ASP) SYNTHETASE"/>
    <property type="match status" value="1"/>
</dbReference>
<evidence type="ECO:0000256" key="5">
    <source>
        <dbReference type="ARBA" id="ARBA00022840"/>
    </source>
</evidence>
<dbReference type="RefSeq" id="WP_271431951.1">
    <property type="nucleotide sequence ID" value="NZ_JAQIOY010000002.1"/>
</dbReference>
<dbReference type="PANTHER" id="PTHR43311">
    <property type="entry name" value="GLUTAMATE--TRNA LIGASE"/>
    <property type="match status" value="1"/>
</dbReference>
<keyword evidence="7" id="KW-0648">Protein biosynthesis</keyword>
<protein>
    <submittedName>
        <fullName evidence="9">tRNA glutamyl-Q(34) synthetase GluQRS</fullName>
        <ecNumber evidence="9">6.1.1.-</ecNumber>
    </submittedName>
</protein>
<keyword evidence="3 7" id="KW-0547">Nucleotide-binding</keyword>
<dbReference type="InterPro" id="IPR000924">
    <property type="entry name" value="Glu/Gln-tRNA-synth"/>
</dbReference>
<keyword evidence="10" id="KW-1185">Reference proteome</keyword>
<dbReference type="InterPro" id="IPR014729">
    <property type="entry name" value="Rossmann-like_a/b/a_fold"/>
</dbReference>
<dbReference type="InterPro" id="IPR020058">
    <property type="entry name" value="Glu/Gln-tRNA-synth_Ib_cat-dom"/>
</dbReference>
<evidence type="ECO:0000259" key="8">
    <source>
        <dbReference type="Pfam" id="PF00749"/>
    </source>
</evidence>
<gene>
    <name evidence="9" type="primary">gluQRS</name>
    <name evidence="9" type="ORF">PFY00_07670</name>
</gene>
<evidence type="ECO:0000256" key="6">
    <source>
        <dbReference type="ARBA" id="ARBA00023146"/>
    </source>
</evidence>
<evidence type="ECO:0000256" key="2">
    <source>
        <dbReference type="ARBA" id="ARBA00022723"/>
    </source>
</evidence>
<dbReference type="EC" id="6.1.1.-" evidence="9"/>
<dbReference type="Pfam" id="PF00749">
    <property type="entry name" value="tRNA-synt_1c"/>
    <property type="match status" value="1"/>
</dbReference>
<keyword evidence="4" id="KW-0862">Zinc</keyword>
<dbReference type="InterPro" id="IPR001412">
    <property type="entry name" value="aa-tRNA-synth_I_CS"/>
</dbReference>
<comment type="similarity">
    <text evidence="7">Belongs to the class-I aminoacyl-tRNA synthetase family.</text>
</comment>
<keyword evidence="2" id="KW-0479">Metal-binding</keyword>
<evidence type="ECO:0000313" key="10">
    <source>
        <dbReference type="Proteomes" id="UP001210720"/>
    </source>
</evidence>
<dbReference type="SUPFAM" id="SSF52374">
    <property type="entry name" value="Nucleotidylyl transferase"/>
    <property type="match status" value="1"/>
</dbReference>
<organism evidence="9 10">
    <name type="scientific">Thalassococcus lentus</name>
    <dbReference type="NCBI Taxonomy" id="1210524"/>
    <lineage>
        <taxon>Bacteria</taxon>
        <taxon>Pseudomonadati</taxon>
        <taxon>Pseudomonadota</taxon>
        <taxon>Alphaproteobacteria</taxon>
        <taxon>Rhodobacterales</taxon>
        <taxon>Roseobacteraceae</taxon>
        <taxon>Thalassococcus</taxon>
    </lineage>
</organism>
<name>A0ABT4XRM4_9RHOB</name>
<keyword evidence="5 7" id="KW-0067">ATP-binding</keyword>